<dbReference type="PANTHER" id="PTHR33936:SF24">
    <property type="entry name" value="C2H2-TYPE DOMAIN-CONTAINING PROTEIN"/>
    <property type="match status" value="1"/>
</dbReference>
<organism evidence="4">
    <name type="scientific">Caenorhabditis remanei</name>
    <name type="common">Caenorhabditis vulgaris</name>
    <dbReference type="NCBI Taxonomy" id="31234"/>
    <lineage>
        <taxon>Eukaryota</taxon>
        <taxon>Metazoa</taxon>
        <taxon>Ecdysozoa</taxon>
        <taxon>Nematoda</taxon>
        <taxon>Chromadorea</taxon>
        <taxon>Rhabditida</taxon>
        <taxon>Rhabditina</taxon>
        <taxon>Rhabditomorpha</taxon>
        <taxon>Rhabditoidea</taxon>
        <taxon>Rhabditidae</taxon>
        <taxon>Peloderinae</taxon>
        <taxon>Caenorhabditis</taxon>
    </lineage>
</organism>
<dbReference type="PROSITE" id="PS00028">
    <property type="entry name" value="ZINC_FINGER_C2H2_1"/>
    <property type="match status" value="1"/>
</dbReference>
<dbReference type="PANTHER" id="PTHR33936">
    <property type="entry name" value="PROTEIN CBG17840"/>
    <property type="match status" value="1"/>
</dbReference>
<proteinExistence type="predicted"/>
<dbReference type="InterPro" id="IPR018289">
    <property type="entry name" value="MULE_transposase_dom"/>
</dbReference>
<keyword evidence="1" id="KW-0863">Zinc-finger</keyword>
<reference evidence="3" key="1">
    <citation type="submission" date="2007-07" db="EMBL/GenBank/DDBJ databases">
        <title>PCAP assembly of the Caenorhabditis remanei genome.</title>
        <authorList>
            <consortium name="The Caenorhabditis remanei Sequencing Consortium"/>
            <person name="Wilson R.K."/>
        </authorList>
    </citation>
    <scope>NUCLEOTIDE SEQUENCE [LARGE SCALE GENOMIC DNA]</scope>
    <source>
        <strain evidence="3">PB4641</strain>
    </source>
</reference>
<dbReference type="OrthoDB" id="5866964at2759"/>
<dbReference type="PROSITE" id="PS50157">
    <property type="entry name" value="ZINC_FINGER_C2H2_2"/>
    <property type="match status" value="1"/>
</dbReference>
<dbReference type="InterPro" id="IPR052797">
    <property type="entry name" value="RegFact_GeneExpr_CellDeath"/>
</dbReference>
<keyword evidence="4" id="KW-1185">Reference proteome</keyword>
<feature type="domain" description="C2H2-type" evidence="2">
    <location>
        <begin position="59"/>
        <end position="82"/>
    </location>
</feature>
<evidence type="ECO:0000259" key="2">
    <source>
        <dbReference type="PROSITE" id="PS50157"/>
    </source>
</evidence>
<evidence type="ECO:0000313" key="3">
    <source>
        <dbReference type="EMBL" id="EFP11498.1"/>
    </source>
</evidence>
<protein>
    <recommendedName>
        <fullName evidence="2">C2H2-type domain-containing protein</fullName>
    </recommendedName>
</protein>
<dbReference type="Pfam" id="PF10551">
    <property type="entry name" value="MULE"/>
    <property type="match status" value="1"/>
</dbReference>
<dbReference type="HOGENOM" id="CLU_011337_0_0_1"/>
<dbReference type="STRING" id="31234.E3MX90"/>
<dbReference type="Proteomes" id="UP000008281">
    <property type="component" value="Unassembled WGS sequence"/>
</dbReference>
<dbReference type="GO" id="GO:0008270">
    <property type="term" value="F:zinc ion binding"/>
    <property type="evidence" value="ECO:0007669"/>
    <property type="project" value="UniProtKB-KW"/>
</dbReference>
<dbReference type="EMBL" id="DS268490">
    <property type="protein sequence ID" value="EFP11498.1"/>
    <property type="molecule type" value="Genomic_DNA"/>
</dbReference>
<dbReference type="SMART" id="SM00355">
    <property type="entry name" value="ZnF_C2H2"/>
    <property type="match status" value="3"/>
</dbReference>
<keyword evidence="1" id="KW-0862">Zinc</keyword>
<dbReference type="InParanoid" id="E3MX90"/>
<dbReference type="OMA" id="VDENTHC"/>
<keyword evidence="1" id="KW-0479">Metal-binding</keyword>
<evidence type="ECO:0000313" key="4">
    <source>
        <dbReference type="Proteomes" id="UP000008281"/>
    </source>
</evidence>
<sequence length="838" mass="96417">MSVFKTKFPCVFLDCLYTAVPTEMRKHLLNVHKCDEGVIDDFNAKVKASKAQQKGTDLYDCLHCAQKFTSKGAVQNHCRLKHPLATAPVNPVDISLVENSSEPEKKKYRLCTGEVEPLTPVGRISSSVNVQNQRIKCHHPDCTKEEDIEYHLISRAAFCEHFRTEHGTDHILEKERFKNEDDYEKWLSRRQEETGTSLITQSTREEVGRVTCYKKCKHEGGYERKGNMKFGHPSKKWTGEINCTSFLKMVRTKESIQVEACFSHFGHDISVADLTLTSKQKERITEMVAQGLPNNLIVKQAKNESTENSRMHFLNSDDIRNLKNMLNLNEAQYHNDDLTSVEIRIKENSEADGFRLYVPPTDSSGSEFLIGLAKHRTNNFKNFTVIITPQHLESIKKFSHKIVILDDTYNITQYNLKLTTMTVIDNFDRSEPAGFLLSASTTSKEVGMFFSCVKKLFPEFRPTYFMTDEANCFWNGYTSQFDNPSTKKTVCRWHVYRAWKKNAKKYLQGDILQKTLRDLREMIRDPRKDRVLHRILSLLTSLDEEGSSGAKNFSAYFRTYYYDRIDEWSASTRSNISCHTSMFAEAWHSVLKRIRKLSSACPRKGQNRSKCRESDVADYILERQDGTFSLTKKTTSTTARRSDELTDDIDFSVDVDDEMPFSALPSISPPQSSERRNLSAKPFEKGSTITEDDYTRRMDKLENMWSSIYTGLRKTRRNNIGNFETEIKKVEEALQSLLLDSEGNIGLVLRKDAKKKSLTACEVMHCGLKKADPPLPTEIDDDEDEARVTDWKRCTECKQPVHFSCSLNKKKCFCSPNSAFELYPENFLQDLDSDEESE</sequence>
<dbReference type="InterPro" id="IPR013087">
    <property type="entry name" value="Znf_C2H2_type"/>
</dbReference>
<gene>
    <name evidence="3" type="ORF">CRE_19296</name>
</gene>
<dbReference type="eggNOG" id="ENOG502QVXX">
    <property type="taxonomic scope" value="Eukaryota"/>
</dbReference>
<dbReference type="AlphaFoldDB" id="E3MX90"/>
<name>E3MX90_CAERE</name>
<evidence type="ECO:0000256" key="1">
    <source>
        <dbReference type="PROSITE-ProRule" id="PRU00042"/>
    </source>
</evidence>
<accession>E3MX90</accession>